<accession>A0A095B3V2</accession>
<evidence type="ECO:0000313" key="5">
    <source>
        <dbReference type="Proteomes" id="UP000029448"/>
    </source>
</evidence>
<dbReference type="Proteomes" id="UP000029448">
    <property type="component" value="Unassembled WGS sequence"/>
</dbReference>
<organism evidence="3 5">
    <name type="scientific">Acetobacter tropicalis</name>
    <dbReference type="NCBI Taxonomy" id="104102"/>
    <lineage>
        <taxon>Bacteria</taxon>
        <taxon>Pseudomonadati</taxon>
        <taxon>Pseudomonadota</taxon>
        <taxon>Alphaproteobacteria</taxon>
        <taxon>Acetobacterales</taxon>
        <taxon>Acetobacteraceae</taxon>
        <taxon>Acetobacter</taxon>
    </lineage>
</organism>
<dbReference type="STRING" id="104102.AtDm6_1612"/>
<keyword evidence="5" id="KW-1185">Reference proteome</keyword>
<dbReference type="OrthoDB" id="9798990at2"/>
<dbReference type="InterPro" id="IPR029060">
    <property type="entry name" value="PIN-like_dom_sf"/>
</dbReference>
<sequence length="127" mass="14207">MKVLLDTHALLWWLSGSDRLGESAREIIADPAHDILVSIVSLWEIAIKIRIGKLDADMNDILAAIPAEGFSLLPIQPEHLQTLMSLPLHHRDPFDHLLMAQAQAEHATFLSEDGQMDHYPIKRIGCS</sequence>
<evidence type="ECO:0000313" key="6">
    <source>
        <dbReference type="Proteomes" id="UP000075411"/>
    </source>
</evidence>
<protein>
    <submittedName>
        <fullName evidence="3">Death on curing protein, Doc toxin</fullName>
    </submittedName>
    <submittedName>
        <fullName evidence="2">Twitching motility protein PilT</fullName>
    </submittedName>
</protein>
<dbReference type="EMBL" id="JOKM01000057">
    <property type="protein sequence ID" value="KGB23653.1"/>
    <property type="molecule type" value="Genomic_DNA"/>
</dbReference>
<dbReference type="RefSeq" id="WP_035379729.1">
    <property type="nucleotide sequence ID" value="NZ_BJVR01000043.1"/>
</dbReference>
<dbReference type="InterPro" id="IPR041705">
    <property type="entry name" value="PIN_Sll0205"/>
</dbReference>
<evidence type="ECO:0000313" key="7">
    <source>
        <dbReference type="Proteomes" id="UP000321800"/>
    </source>
</evidence>
<feature type="domain" description="PIN" evidence="1">
    <location>
        <begin position="3"/>
        <end position="120"/>
    </location>
</feature>
<dbReference type="Pfam" id="PF01850">
    <property type="entry name" value="PIN"/>
    <property type="match status" value="1"/>
</dbReference>
<evidence type="ECO:0000313" key="4">
    <source>
        <dbReference type="EMBL" id="KXV60819.1"/>
    </source>
</evidence>
<dbReference type="SUPFAM" id="SSF88723">
    <property type="entry name" value="PIN domain-like"/>
    <property type="match status" value="1"/>
</dbReference>
<dbReference type="Proteomes" id="UP000321800">
    <property type="component" value="Unassembled WGS sequence"/>
</dbReference>
<gene>
    <name evidence="4" type="ORF">AD947_01610</name>
    <name evidence="3" type="ORF">AtDm6_1612</name>
    <name evidence="2" type="ORF">ATR01nite_26500</name>
</gene>
<evidence type="ECO:0000313" key="2">
    <source>
        <dbReference type="EMBL" id="GEL51575.1"/>
    </source>
</evidence>
<dbReference type="CDD" id="cd09872">
    <property type="entry name" value="PIN_Sll0205-like"/>
    <property type="match status" value="1"/>
</dbReference>
<dbReference type="InterPro" id="IPR052919">
    <property type="entry name" value="TA_system_RNase"/>
</dbReference>
<dbReference type="PANTHER" id="PTHR36173">
    <property type="entry name" value="RIBONUCLEASE VAPC16-RELATED"/>
    <property type="match status" value="1"/>
</dbReference>
<reference evidence="4 6" key="2">
    <citation type="submission" date="2015-06" db="EMBL/GenBank/DDBJ databases">
        <title>Improved classification and identification of acetic acid bacteria using matrix-assisted laser desorption/ionization time-of-flight mass spectrometry; Gluconobacter nephelii and Gluconobacter uchimurae are later heterotypic synonyms of Gluconobacter japonicus and Gluconobacter oxydans, respectively.</title>
        <authorList>
            <person name="Li L."/>
            <person name="Cleenwerck I."/>
            <person name="De Vuyst L."/>
            <person name="Vandamme P."/>
        </authorList>
    </citation>
    <scope>NUCLEOTIDE SEQUENCE [LARGE SCALE GENOMIC DNA]</scope>
    <source>
        <strain evidence="4 6">LMG 1663</strain>
    </source>
</reference>
<comment type="caution">
    <text evidence="3">The sequence shown here is derived from an EMBL/GenBank/DDBJ whole genome shotgun (WGS) entry which is preliminary data.</text>
</comment>
<proteinExistence type="predicted"/>
<dbReference type="InterPro" id="IPR002716">
    <property type="entry name" value="PIN_dom"/>
</dbReference>
<name>A0A095B3V2_9PROT</name>
<reference evidence="2 7" key="3">
    <citation type="submission" date="2019-07" db="EMBL/GenBank/DDBJ databases">
        <title>Whole genome shotgun sequence of Acetobacter tropicalis NBRC 16470.</title>
        <authorList>
            <person name="Hosoyama A."/>
            <person name="Uohara A."/>
            <person name="Ohji S."/>
            <person name="Ichikawa N."/>
        </authorList>
    </citation>
    <scope>NUCLEOTIDE SEQUENCE [LARGE SCALE GENOMIC DNA]</scope>
    <source>
        <strain evidence="2 7">NBRC 16470</strain>
    </source>
</reference>
<reference evidence="3 5" key="1">
    <citation type="submission" date="2014-06" db="EMBL/GenBank/DDBJ databases">
        <title>Functional and comparative genomic analyses of the Drosophila gut microbiota identify candidate symbiosis factors.</title>
        <authorList>
            <person name="Newell P.D."/>
            <person name="Chaston J.M."/>
            <person name="Douglas A.E."/>
        </authorList>
    </citation>
    <scope>NUCLEOTIDE SEQUENCE [LARGE SCALE GENOMIC DNA]</scope>
    <source>
        <strain evidence="3 5">DmCS_006</strain>
    </source>
</reference>
<dbReference type="GeneID" id="89478373"/>
<dbReference type="EMBL" id="LHZT01000082">
    <property type="protein sequence ID" value="KXV60819.1"/>
    <property type="molecule type" value="Genomic_DNA"/>
</dbReference>
<dbReference type="PATRIC" id="fig|104102.11.peg.2627"/>
<dbReference type="Gene3D" id="3.40.50.1010">
    <property type="entry name" value="5'-nuclease"/>
    <property type="match status" value="1"/>
</dbReference>
<dbReference type="EMBL" id="BJVR01000043">
    <property type="protein sequence ID" value="GEL51575.1"/>
    <property type="molecule type" value="Genomic_DNA"/>
</dbReference>
<dbReference type="AlphaFoldDB" id="A0A095B3V2"/>
<dbReference type="Proteomes" id="UP000075411">
    <property type="component" value="Unassembled WGS sequence"/>
</dbReference>
<evidence type="ECO:0000259" key="1">
    <source>
        <dbReference type="Pfam" id="PF01850"/>
    </source>
</evidence>
<evidence type="ECO:0000313" key="3">
    <source>
        <dbReference type="EMBL" id="KGB23653.1"/>
    </source>
</evidence>
<dbReference type="PANTHER" id="PTHR36173:SF2">
    <property type="entry name" value="RIBONUCLEASE VAPC16"/>
    <property type="match status" value="1"/>
</dbReference>